<feature type="chain" id="PRO_5045581299" evidence="3">
    <location>
        <begin position="22"/>
        <end position="782"/>
    </location>
</feature>
<dbReference type="Pfam" id="PF22352">
    <property type="entry name" value="K319L-like_PKD"/>
    <property type="match status" value="1"/>
</dbReference>
<dbReference type="PANTHER" id="PTHR24412">
    <property type="entry name" value="KELCH PROTEIN"/>
    <property type="match status" value="1"/>
</dbReference>
<feature type="domain" description="PKD/Chitinase" evidence="4">
    <location>
        <begin position="252"/>
        <end position="343"/>
    </location>
</feature>
<evidence type="ECO:0000313" key="6">
    <source>
        <dbReference type="Proteomes" id="UP000278907"/>
    </source>
</evidence>
<dbReference type="Pfam" id="PF17963">
    <property type="entry name" value="Big_9"/>
    <property type="match status" value="1"/>
</dbReference>
<feature type="signal peptide" evidence="3">
    <location>
        <begin position="1"/>
        <end position="21"/>
    </location>
</feature>
<keyword evidence="2" id="KW-0677">Repeat</keyword>
<name>A0ABX9QQP8_9BACT</name>
<organism evidence="5 6">
    <name type="scientific">Corallococcus praedator</name>
    <dbReference type="NCBI Taxonomy" id="2316724"/>
    <lineage>
        <taxon>Bacteria</taxon>
        <taxon>Pseudomonadati</taxon>
        <taxon>Myxococcota</taxon>
        <taxon>Myxococcia</taxon>
        <taxon>Myxococcales</taxon>
        <taxon>Cystobacterineae</taxon>
        <taxon>Myxococcaceae</taxon>
        <taxon>Corallococcus</taxon>
    </lineage>
</organism>
<evidence type="ECO:0000256" key="3">
    <source>
        <dbReference type="SAM" id="SignalP"/>
    </source>
</evidence>
<evidence type="ECO:0000256" key="2">
    <source>
        <dbReference type="ARBA" id="ARBA00022737"/>
    </source>
</evidence>
<gene>
    <name evidence="5" type="ORF">D7Y13_02480</name>
</gene>
<protein>
    <submittedName>
        <fullName evidence="5">Kelch-like protein</fullName>
    </submittedName>
</protein>
<evidence type="ECO:0000313" key="5">
    <source>
        <dbReference type="EMBL" id="RKI16413.1"/>
    </source>
</evidence>
<dbReference type="Gene3D" id="2.60.40.10">
    <property type="entry name" value="Immunoglobulins"/>
    <property type="match status" value="2"/>
</dbReference>
<dbReference type="Gene3D" id="2.130.10.80">
    <property type="entry name" value="Galactose oxidase/kelch, beta-propeller"/>
    <property type="match status" value="3"/>
</dbReference>
<dbReference type="SUPFAM" id="SSF49299">
    <property type="entry name" value="PKD domain"/>
    <property type="match status" value="2"/>
</dbReference>
<dbReference type="SUPFAM" id="SSF117281">
    <property type="entry name" value="Kelch motif"/>
    <property type="match status" value="2"/>
</dbReference>
<keyword evidence="3" id="KW-0732">Signal</keyword>
<dbReference type="SMART" id="SM00612">
    <property type="entry name" value="Kelch"/>
    <property type="match status" value="4"/>
</dbReference>
<dbReference type="InterPro" id="IPR013783">
    <property type="entry name" value="Ig-like_fold"/>
</dbReference>
<dbReference type="InterPro" id="IPR022409">
    <property type="entry name" value="PKD/Chitinase_dom"/>
</dbReference>
<comment type="caution">
    <text evidence="5">The sequence shown here is derived from an EMBL/GenBank/DDBJ whole genome shotgun (WGS) entry which is preliminary data.</text>
</comment>
<sequence>MRRQPPLSSVMLYMVTSFAMAVMACSPDTAEPVPETGDVRFISAVPQALAGDEVTRVTVTLTATGVPSSTAVLTKSADSWSGTLYQVPAGTQRTFTAEAFAADGSLRYRGAATDVTITAGTTSVVAITLQALNVPGPFDNSAPCIDSLVASASTVLPGGTLSLQATAHDPDTSDTFTYAWTATGGTFGSAALASTTWTAPATPGVVTLTLTVTDSRGAAAVIRINITVISTDGGPDSGVAQVSVTFNVSPAVNRVTASQSPLPVGQSTTVVADVTDPDGDALTYQWTASCAGTWTDATASTASFTPSAVPAGESCGNCSLTVTVKDPNGGQTQGTLRICVGTGPVANVPPRIVLSNQSALSVAGNGTVTFRVLAEDGNGSALTFAWASSHGTLGTATSGFTSSEIAWKAPACIPDGPSPTISATVTNALGFSASTSFSVAVVGVPTCTPPPESTVARWDATAAMTVRRFGASVIPLPSGKIFVFGGVTVSNPVLVSGEIYDPATATWAPATSMGTAHYSPAVTLLPSGKLLVTGGFGLYPSTTPLRNVELYDPATNTWTAGPTMAFARGSHTSTLLPNGKVLIIGGNTSGDTASNRIPELFDPATMTFVPVAASTFVHTGHLAVLLPSGKILVLGGNSPAEFYDPATNTWSNATGLINRNFTHAFLQPSGKLLLAGSTTLIALYDPVLNVQTTAGNFSYDRPTSSIVQLASGKLLLAGGNSLVGLTTELFDPATGTTSFSISMASNRYSMGTTLLPNGKVLFIGGYDRDAGASVNAALLYTP</sequence>
<dbReference type="InterPro" id="IPR037293">
    <property type="entry name" value="Gal_Oxidase_central_sf"/>
</dbReference>
<dbReference type="InterPro" id="IPR035986">
    <property type="entry name" value="PKD_dom_sf"/>
</dbReference>
<dbReference type="Pfam" id="PF01344">
    <property type="entry name" value="Kelch_1"/>
    <property type="match status" value="2"/>
</dbReference>
<keyword evidence="1" id="KW-0880">Kelch repeat</keyword>
<feature type="domain" description="PKD/Chitinase" evidence="4">
    <location>
        <begin position="149"/>
        <end position="229"/>
    </location>
</feature>
<dbReference type="EMBL" id="RAWI01000010">
    <property type="protein sequence ID" value="RKI16413.1"/>
    <property type="molecule type" value="Genomic_DNA"/>
</dbReference>
<proteinExistence type="predicted"/>
<dbReference type="Proteomes" id="UP000278907">
    <property type="component" value="Unassembled WGS sequence"/>
</dbReference>
<accession>A0ABX9QQP8</accession>
<dbReference type="InterPro" id="IPR006652">
    <property type="entry name" value="Kelch_1"/>
</dbReference>
<evidence type="ECO:0000259" key="4">
    <source>
        <dbReference type="SMART" id="SM00089"/>
    </source>
</evidence>
<dbReference type="SMART" id="SM00089">
    <property type="entry name" value="PKD"/>
    <property type="match status" value="2"/>
</dbReference>
<keyword evidence="6" id="KW-1185">Reference proteome</keyword>
<dbReference type="PANTHER" id="PTHR24412:SF441">
    <property type="entry name" value="KELCH-LIKE PROTEIN 28"/>
    <property type="match status" value="1"/>
</dbReference>
<reference evidence="5 6" key="1">
    <citation type="submission" date="2018-09" db="EMBL/GenBank/DDBJ databases">
        <authorList>
            <person name="Livingstone P.G."/>
            <person name="Whitworth D.E."/>
        </authorList>
    </citation>
    <scope>NUCLEOTIDE SEQUENCE [LARGE SCALE GENOMIC DNA]</scope>
    <source>
        <strain evidence="5 6">CA031B</strain>
    </source>
</reference>
<dbReference type="InterPro" id="IPR015915">
    <property type="entry name" value="Kelch-typ_b-propeller"/>
</dbReference>
<evidence type="ECO:0000256" key="1">
    <source>
        <dbReference type="ARBA" id="ARBA00022441"/>
    </source>
</evidence>
<dbReference type="PROSITE" id="PS51257">
    <property type="entry name" value="PROKAR_LIPOPROTEIN"/>
    <property type="match status" value="1"/>
</dbReference>